<accession>A0A0F9DJN1</accession>
<proteinExistence type="predicted"/>
<sequence>MKENTKKLFKLKAQKETKTMPYPVPSVLNAQIDSYYWMACYDDNKGHSAIQVKVIELRQDNCRVKYTYEKKKRKHWVSKMILFDKYPISVN</sequence>
<dbReference type="AlphaFoldDB" id="A0A0F9DJN1"/>
<name>A0A0F9DJN1_9ZZZZ</name>
<reference evidence="1" key="1">
    <citation type="journal article" date="2015" name="Nature">
        <title>Complex archaea that bridge the gap between prokaryotes and eukaryotes.</title>
        <authorList>
            <person name="Spang A."/>
            <person name="Saw J.H."/>
            <person name="Jorgensen S.L."/>
            <person name="Zaremba-Niedzwiedzka K."/>
            <person name="Martijn J."/>
            <person name="Lind A.E."/>
            <person name="van Eijk R."/>
            <person name="Schleper C."/>
            <person name="Guy L."/>
            <person name="Ettema T.J."/>
        </authorList>
    </citation>
    <scope>NUCLEOTIDE SEQUENCE</scope>
</reference>
<gene>
    <name evidence="1" type="ORF">LCGC14_2537940</name>
</gene>
<dbReference type="EMBL" id="LAZR01041348">
    <property type="protein sequence ID" value="KKL12223.1"/>
    <property type="molecule type" value="Genomic_DNA"/>
</dbReference>
<protein>
    <submittedName>
        <fullName evidence="1">Uncharacterized protein</fullName>
    </submittedName>
</protein>
<comment type="caution">
    <text evidence="1">The sequence shown here is derived from an EMBL/GenBank/DDBJ whole genome shotgun (WGS) entry which is preliminary data.</text>
</comment>
<organism evidence="1">
    <name type="scientific">marine sediment metagenome</name>
    <dbReference type="NCBI Taxonomy" id="412755"/>
    <lineage>
        <taxon>unclassified sequences</taxon>
        <taxon>metagenomes</taxon>
        <taxon>ecological metagenomes</taxon>
    </lineage>
</organism>
<evidence type="ECO:0000313" key="1">
    <source>
        <dbReference type="EMBL" id="KKL12223.1"/>
    </source>
</evidence>